<name>A0A1H3BA82_ALLWA</name>
<accession>A0A1H3BA82</accession>
<dbReference type="AlphaFoldDB" id="A0A1H3BA82"/>
<evidence type="ECO:0000313" key="3">
    <source>
        <dbReference type="EMBL" id="SDX38324.1"/>
    </source>
</evidence>
<dbReference type="RefSeq" id="WP_091331644.1">
    <property type="nucleotide sequence ID" value="NZ_FNOW01000002.1"/>
</dbReference>
<evidence type="ECO:0000259" key="2">
    <source>
        <dbReference type="Pfam" id="PF25917"/>
    </source>
</evidence>
<dbReference type="Gene3D" id="2.40.50.100">
    <property type="match status" value="1"/>
</dbReference>
<comment type="similarity">
    <text evidence="1">Belongs to the membrane fusion protein (MFP) (TC 8.A.1) family.</text>
</comment>
<sequence length="392" mass="42120">MLRRSLPILILLAGVGIFVLLKLTRPAPHPVAPTERIWRIEAVAVQPSAQHPILPLFGQVEAPDRVQVAAPVAGRLLELRVRDGEQVAAGTVLGQLDPRDLQPRVTKARAELEKERLKLSHDQQALAQEREILRLAQVALERAETVQAKQLGSVSSVDDARERHARAQLAVTLREQSLAEHPARLAALEAVLSEAERDLARGTLRAPFAARIGVVKAAAGDQLQANQTLLTLYPLAGLYVRAKIPGRYSDELRQALAAGEQLTASGQSAGRTLQAVLERLSGEADARGVDALLKLAPDAPLPLGALVELRLQRPLAPDTIAVPVAALHGGDRLFAVRDGRLQSVPIERVGELDTGAGAGQVLLRVPTLQPGERVMTTHLPNAIDTLKVEVVE</sequence>
<dbReference type="PANTHER" id="PTHR30469:SF29">
    <property type="entry name" value="BLR2860 PROTEIN"/>
    <property type="match status" value="1"/>
</dbReference>
<proteinExistence type="inferred from homology"/>
<keyword evidence="4" id="KW-1185">Reference proteome</keyword>
<dbReference type="Pfam" id="PF25917">
    <property type="entry name" value="BSH_RND"/>
    <property type="match status" value="1"/>
</dbReference>
<feature type="domain" description="Multidrug resistance protein MdtA-like barrel-sandwich hybrid" evidence="2">
    <location>
        <begin position="65"/>
        <end position="229"/>
    </location>
</feature>
<reference evidence="4" key="1">
    <citation type="submission" date="2016-10" db="EMBL/GenBank/DDBJ databases">
        <authorList>
            <person name="Varghese N."/>
            <person name="Submissions S."/>
        </authorList>
    </citation>
    <scope>NUCLEOTIDE SEQUENCE [LARGE SCALE GENOMIC DNA]</scope>
    <source>
        <strain evidence="4">DSM 173</strain>
    </source>
</reference>
<evidence type="ECO:0000313" key="4">
    <source>
        <dbReference type="Proteomes" id="UP000198672"/>
    </source>
</evidence>
<organism evidence="3 4">
    <name type="scientific">Allochromatium warmingii</name>
    <name type="common">Chromatium warmingii</name>
    <dbReference type="NCBI Taxonomy" id="61595"/>
    <lineage>
        <taxon>Bacteria</taxon>
        <taxon>Pseudomonadati</taxon>
        <taxon>Pseudomonadota</taxon>
        <taxon>Gammaproteobacteria</taxon>
        <taxon>Chromatiales</taxon>
        <taxon>Chromatiaceae</taxon>
        <taxon>Allochromatium</taxon>
    </lineage>
</organism>
<evidence type="ECO:0000256" key="1">
    <source>
        <dbReference type="ARBA" id="ARBA00009477"/>
    </source>
</evidence>
<dbReference type="STRING" id="61595.SAMN05421644_10278"/>
<dbReference type="SUPFAM" id="SSF111369">
    <property type="entry name" value="HlyD-like secretion proteins"/>
    <property type="match status" value="1"/>
</dbReference>
<dbReference type="GO" id="GO:0015562">
    <property type="term" value="F:efflux transmembrane transporter activity"/>
    <property type="evidence" value="ECO:0007669"/>
    <property type="project" value="TreeGrafter"/>
</dbReference>
<protein>
    <submittedName>
        <fullName evidence="3">HlyD family secretion protein</fullName>
    </submittedName>
</protein>
<dbReference type="InterPro" id="IPR058625">
    <property type="entry name" value="MdtA-like_BSH"/>
</dbReference>
<gene>
    <name evidence="3" type="ORF">SAMN05421644_10278</name>
</gene>
<dbReference type="Gene3D" id="1.10.287.470">
    <property type="entry name" value="Helix hairpin bin"/>
    <property type="match status" value="1"/>
</dbReference>
<dbReference type="EMBL" id="FNOW01000002">
    <property type="protein sequence ID" value="SDX38324.1"/>
    <property type="molecule type" value="Genomic_DNA"/>
</dbReference>
<dbReference type="Proteomes" id="UP000198672">
    <property type="component" value="Unassembled WGS sequence"/>
</dbReference>
<dbReference type="PANTHER" id="PTHR30469">
    <property type="entry name" value="MULTIDRUG RESISTANCE PROTEIN MDTA"/>
    <property type="match status" value="1"/>
</dbReference>
<dbReference type="Gene3D" id="2.40.30.170">
    <property type="match status" value="1"/>
</dbReference>
<dbReference type="GO" id="GO:1990281">
    <property type="term" value="C:efflux pump complex"/>
    <property type="evidence" value="ECO:0007669"/>
    <property type="project" value="TreeGrafter"/>
</dbReference>
<dbReference type="OrthoDB" id="8524475at2"/>